<gene>
    <name evidence="3" type="ORF">B5J99_07300</name>
</gene>
<dbReference type="SUPFAM" id="SSF48317">
    <property type="entry name" value="Acid phosphatase/Vanadium-dependent haloperoxidase"/>
    <property type="match status" value="1"/>
</dbReference>
<dbReference type="Gene3D" id="1.20.144.10">
    <property type="entry name" value="Phosphatidic acid phosphatase type 2/haloperoxidase"/>
    <property type="match status" value="1"/>
</dbReference>
<keyword evidence="1" id="KW-0472">Membrane</keyword>
<dbReference type="Proteomes" id="UP000258016">
    <property type="component" value="Chromosome"/>
</dbReference>
<feature type="transmembrane region" description="Helical" evidence="1">
    <location>
        <begin position="46"/>
        <end position="71"/>
    </location>
</feature>
<feature type="transmembrane region" description="Helical" evidence="1">
    <location>
        <begin position="120"/>
        <end position="141"/>
    </location>
</feature>
<keyword evidence="4" id="KW-1185">Reference proteome</keyword>
<evidence type="ECO:0000313" key="3">
    <source>
        <dbReference type="EMBL" id="ASR51303.1"/>
    </source>
</evidence>
<name>A0ABM6M5X2_9SPHN</name>
<accession>A0ABM6M5X2</accession>
<dbReference type="InterPro" id="IPR000326">
    <property type="entry name" value="PAP2/HPO"/>
</dbReference>
<evidence type="ECO:0000256" key="1">
    <source>
        <dbReference type="SAM" id="Phobius"/>
    </source>
</evidence>
<evidence type="ECO:0000313" key="4">
    <source>
        <dbReference type="Proteomes" id="UP000258016"/>
    </source>
</evidence>
<protein>
    <recommendedName>
        <fullName evidence="2">Phosphatidic acid phosphatase type 2/haloperoxidase domain-containing protein</fullName>
    </recommendedName>
</protein>
<keyword evidence="1" id="KW-0812">Transmembrane</keyword>
<feature type="transmembrane region" description="Helical" evidence="1">
    <location>
        <begin position="78"/>
        <end position="100"/>
    </location>
</feature>
<feature type="transmembrane region" description="Helical" evidence="1">
    <location>
        <begin position="153"/>
        <end position="171"/>
    </location>
</feature>
<organism evidence="3 4">
    <name type="scientific">Blastomonas fulva</name>
    <dbReference type="NCBI Taxonomy" id="1550728"/>
    <lineage>
        <taxon>Bacteria</taxon>
        <taxon>Pseudomonadati</taxon>
        <taxon>Pseudomonadota</taxon>
        <taxon>Alphaproteobacteria</taxon>
        <taxon>Sphingomonadales</taxon>
        <taxon>Sphingomonadaceae</taxon>
        <taxon>Blastomonas</taxon>
    </lineage>
</organism>
<dbReference type="Pfam" id="PF01569">
    <property type="entry name" value="PAP2"/>
    <property type="match status" value="1"/>
</dbReference>
<dbReference type="InterPro" id="IPR036938">
    <property type="entry name" value="PAP2/HPO_sf"/>
</dbReference>
<reference evidence="3 4" key="1">
    <citation type="submission" date="2017-03" db="EMBL/GenBank/DDBJ databases">
        <title>Complete genome sequence of Blastomonas fulva degrading microcsystin LR.</title>
        <authorList>
            <person name="Lee H.-g."/>
            <person name="Jin L."/>
            <person name="oh H.-M."/>
        </authorList>
    </citation>
    <scope>NUCLEOTIDE SEQUENCE [LARGE SCALE GENOMIC DNA]</scope>
    <source>
        <strain evidence="3 4">T2</strain>
    </source>
</reference>
<dbReference type="RefSeq" id="WP_117352021.1">
    <property type="nucleotide sequence ID" value="NZ_CP020083.1"/>
</dbReference>
<feature type="transmembrane region" description="Helical" evidence="1">
    <location>
        <begin position="177"/>
        <end position="196"/>
    </location>
</feature>
<feature type="domain" description="Phosphatidic acid phosphatase type 2/haloperoxidase" evidence="2">
    <location>
        <begin position="80"/>
        <end position="196"/>
    </location>
</feature>
<dbReference type="GeneID" id="303485387"/>
<proteinExistence type="predicted"/>
<dbReference type="EMBL" id="CP020083">
    <property type="protein sequence ID" value="ASR51303.1"/>
    <property type="molecule type" value="Genomic_DNA"/>
</dbReference>
<keyword evidence="1" id="KW-1133">Transmembrane helix</keyword>
<evidence type="ECO:0000259" key="2">
    <source>
        <dbReference type="Pfam" id="PF01569"/>
    </source>
</evidence>
<sequence>MRSVSLVLLMIVVVLGGMGVWLQGPLPLDIEATWQLQRLIDPRSAWIEWLSLTAGWPMIVASTLLAGLFAASLERLPGAAALIIGVGIAMATERLARLAFYVPRPSADIVEVASASASSGLPSTFAIFHGAACGGLILLTWGTRGREAMAVRLGAAVLLLAGCIGRVAAGAHWTSQVLASAALGALAAILAARLVGVRR</sequence>